<keyword evidence="5" id="KW-0547">Nucleotide-binding</keyword>
<evidence type="ECO:0000256" key="7">
    <source>
        <dbReference type="ARBA" id="ARBA00022840"/>
    </source>
</evidence>
<dbReference type="RefSeq" id="WP_060847149.1">
    <property type="nucleotide sequence ID" value="NZ_AP014704.1"/>
</dbReference>
<dbReference type="Pfam" id="PF07536">
    <property type="entry name" value="HWE_HK"/>
    <property type="match status" value="1"/>
</dbReference>
<dbReference type="OrthoDB" id="341208at2"/>
<organism evidence="10 11">
    <name type="scientific">Methylobacterium aquaticum</name>
    <dbReference type="NCBI Taxonomy" id="270351"/>
    <lineage>
        <taxon>Bacteria</taxon>
        <taxon>Pseudomonadati</taxon>
        <taxon>Pseudomonadota</taxon>
        <taxon>Alphaproteobacteria</taxon>
        <taxon>Hyphomicrobiales</taxon>
        <taxon>Methylobacteriaceae</taxon>
        <taxon>Methylobacterium</taxon>
    </lineage>
</organism>
<dbReference type="Proteomes" id="UP000061432">
    <property type="component" value="Chromosome"/>
</dbReference>
<dbReference type="SUPFAM" id="SSF55781">
    <property type="entry name" value="GAF domain-like"/>
    <property type="match status" value="2"/>
</dbReference>
<evidence type="ECO:0000256" key="2">
    <source>
        <dbReference type="ARBA" id="ARBA00012438"/>
    </source>
</evidence>
<evidence type="ECO:0000256" key="3">
    <source>
        <dbReference type="ARBA" id="ARBA00022553"/>
    </source>
</evidence>
<proteinExistence type="predicted"/>
<keyword evidence="6 10" id="KW-0418">Kinase</keyword>
<accession>A0A1Y0Z8S8</accession>
<protein>
    <recommendedName>
        <fullName evidence="2">histidine kinase</fullName>
        <ecNumber evidence="2">2.7.13.3</ecNumber>
    </recommendedName>
</protein>
<dbReference type="InterPro" id="IPR029016">
    <property type="entry name" value="GAF-like_dom_sf"/>
</dbReference>
<dbReference type="InterPro" id="IPR003018">
    <property type="entry name" value="GAF"/>
</dbReference>
<sequence>MIHTSPATIRADAADPKRLAALEALDVLDTAPEEGFDDAVQIARLICRALVSLVAANRQWFKARAGFPLCETALDASVCVYALSEPDLLVIPDLAADPRTRGNPLVTGEPHIRFYAGAPLRDSDGQVLGSLCVIDHHPRPGGLAPHEADALRRLARQVMVLLRERRQVTQMQGALERRNALIELGDRLRDACTVPEMTAVATEVVGRTLAAKRAAYGEMDGSGDVLTVPDDWAVPGMASLSGRHRIADYGEVGPVLRRGDTLVVDDVTEDARTSGEAERFAALGIRSLLNVPVRERGRTVGVFLVHDTARRRWTAEEASFARNVADRVQAGIARLRAEERQALLNRELSHRLKNTLAMVQAIAAQTMRNAPDLDAARDALADRLVAMGKAHDILLAGTREGAGLEEVIRGSLAIHDDAVAGRFRLSGPHVRVGSRAALSLALMVHELATNAAKYGALSTPQGCVLIEWSIGRDGHEPVIRLRWREVGGPQVTPPTRRGFGSRLIERGLAGTIGGEVNLAYPAEGVTCDLTASLAEIKADS</sequence>
<dbReference type="Gene3D" id="3.30.450.40">
    <property type="match status" value="2"/>
</dbReference>
<dbReference type="InterPro" id="IPR036890">
    <property type="entry name" value="HATPase_C_sf"/>
</dbReference>
<comment type="catalytic activity">
    <reaction evidence="1">
        <text>ATP + protein L-histidine = ADP + protein N-phospho-L-histidine.</text>
        <dbReference type="EC" id="2.7.13.3"/>
    </reaction>
</comment>
<dbReference type="STRING" id="270351.Maq22A_c28260"/>
<dbReference type="GO" id="GO:0005524">
    <property type="term" value="F:ATP binding"/>
    <property type="evidence" value="ECO:0007669"/>
    <property type="project" value="UniProtKB-KW"/>
</dbReference>
<evidence type="ECO:0000256" key="4">
    <source>
        <dbReference type="ARBA" id="ARBA00022679"/>
    </source>
</evidence>
<dbReference type="SMART" id="SM00065">
    <property type="entry name" value="GAF"/>
    <property type="match status" value="2"/>
</dbReference>
<feature type="domain" description="GAF" evidence="8">
    <location>
        <begin position="193"/>
        <end position="342"/>
    </location>
</feature>
<evidence type="ECO:0000313" key="11">
    <source>
        <dbReference type="Proteomes" id="UP000061432"/>
    </source>
</evidence>
<dbReference type="PANTHER" id="PTHR41523">
    <property type="entry name" value="TWO-COMPONENT SYSTEM SENSOR PROTEIN"/>
    <property type="match status" value="1"/>
</dbReference>
<evidence type="ECO:0000256" key="6">
    <source>
        <dbReference type="ARBA" id="ARBA00022777"/>
    </source>
</evidence>
<evidence type="ECO:0000259" key="9">
    <source>
        <dbReference type="SMART" id="SM00911"/>
    </source>
</evidence>
<dbReference type="EMBL" id="AP014704">
    <property type="protein sequence ID" value="BAR47158.1"/>
    <property type="molecule type" value="Genomic_DNA"/>
</dbReference>
<dbReference type="AlphaFoldDB" id="A0A1Y0Z8S8"/>
<keyword evidence="7" id="KW-0067">ATP-binding</keyword>
<dbReference type="EC" id="2.7.13.3" evidence="2"/>
<dbReference type="PANTHER" id="PTHR41523:SF7">
    <property type="entry name" value="HISTIDINE KINASE"/>
    <property type="match status" value="1"/>
</dbReference>
<dbReference type="InterPro" id="IPR011102">
    <property type="entry name" value="Sig_transdc_His_kinase_HWE"/>
</dbReference>
<name>A0A1Y0Z8S8_9HYPH</name>
<evidence type="ECO:0000313" key="10">
    <source>
        <dbReference type="EMBL" id="BAR47158.1"/>
    </source>
</evidence>
<evidence type="ECO:0000256" key="5">
    <source>
        <dbReference type="ARBA" id="ARBA00022741"/>
    </source>
</evidence>
<feature type="domain" description="Signal transduction histidine kinase HWE region" evidence="9">
    <location>
        <begin position="347"/>
        <end position="429"/>
    </location>
</feature>
<gene>
    <name evidence="10" type="ORF">Maq22A_c28260</name>
</gene>
<reference evidence="11" key="2">
    <citation type="submission" date="2015-01" db="EMBL/GenBank/DDBJ databases">
        <title>Complete genome sequence of Methylobacterium aquaticum strain 22A.</title>
        <authorList>
            <person name="Tani A."/>
            <person name="Ogura Y."/>
            <person name="Hayashi T."/>
        </authorList>
    </citation>
    <scope>NUCLEOTIDE SEQUENCE [LARGE SCALE GENOMIC DNA]</scope>
    <source>
        <strain evidence="11">MA-22A</strain>
    </source>
</reference>
<dbReference type="Gene3D" id="3.30.565.10">
    <property type="entry name" value="Histidine kinase-like ATPase, C-terminal domain"/>
    <property type="match status" value="1"/>
</dbReference>
<dbReference type="Pfam" id="PF01590">
    <property type="entry name" value="GAF"/>
    <property type="match status" value="2"/>
</dbReference>
<evidence type="ECO:0000256" key="1">
    <source>
        <dbReference type="ARBA" id="ARBA00000085"/>
    </source>
</evidence>
<keyword evidence="3" id="KW-0597">Phosphoprotein</keyword>
<dbReference type="SMART" id="SM00911">
    <property type="entry name" value="HWE_HK"/>
    <property type="match status" value="1"/>
</dbReference>
<dbReference type="KEGG" id="maqu:Maq22A_c28260"/>
<evidence type="ECO:0000259" key="8">
    <source>
        <dbReference type="SMART" id="SM00065"/>
    </source>
</evidence>
<dbReference type="GO" id="GO:0004673">
    <property type="term" value="F:protein histidine kinase activity"/>
    <property type="evidence" value="ECO:0007669"/>
    <property type="project" value="UniProtKB-EC"/>
</dbReference>
<feature type="domain" description="GAF" evidence="8">
    <location>
        <begin position="27"/>
        <end position="172"/>
    </location>
</feature>
<keyword evidence="4" id="KW-0808">Transferase</keyword>
<reference evidence="10 11" key="1">
    <citation type="journal article" date="2015" name="Genome Announc.">
        <title>Complete Genome Sequence of Methylobacterium aquaticum Strain 22A, Isolated from Racomitrium japonicum Moss.</title>
        <authorList>
            <person name="Tani A."/>
            <person name="Ogura Y."/>
            <person name="Hayashi T."/>
            <person name="Kimbara K."/>
        </authorList>
    </citation>
    <scope>NUCLEOTIDE SEQUENCE [LARGE SCALE GENOMIC DNA]</scope>
    <source>
        <strain evidence="10 11">MA-22A</strain>
    </source>
</reference>